<evidence type="ECO:0000313" key="2">
    <source>
        <dbReference type="Proteomes" id="UP000215914"/>
    </source>
</evidence>
<evidence type="ECO:0000313" key="1">
    <source>
        <dbReference type="EMBL" id="KAF5806243.1"/>
    </source>
</evidence>
<accession>A0A9K3NP35</accession>
<dbReference type="Proteomes" id="UP000215914">
    <property type="component" value="Unassembled WGS sequence"/>
</dbReference>
<organism evidence="1 2">
    <name type="scientific">Helianthus annuus</name>
    <name type="common">Common sunflower</name>
    <dbReference type="NCBI Taxonomy" id="4232"/>
    <lineage>
        <taxon>Eukaryota</taxon>
        <taxon>Viridiplantae</taxon>
        <taxon>Streptophyta</taxon>
        <taxon>Embryophyta</taxon>
        <taxon>Tracheophyta</taxon>
        <taxon>Spermatophyta</taxon>
        <taxon>Magnoliopsida</taxon>
        <taxon>eudicotyledons</taxon>
        <taxon>Gunneridae</taxon>
        <taxon>Pentapetalae</taxon>
        <taxon>asterids</taxon>
        <taxon>campanulids</taxon>
        <taxon>Asterales</taxon>
        <taxon>Asteraceae</taxon>
        <taxon>Asteroideae</taxon>
        <taxon>Heliantheae alliance</taxon>
        <taxon>Heliantheae</taxon>
        <taxon>Helianthus</taxon>
    </lineage>
</organism>
<dbReference type="EMBL" id="MNCJ02000320">
    <property type="protein sequence ID" value="KAF5806243.1"/>
    <property type="molecule type" value="Genomic_DNA"/>
</dbReference>
<gene>
    <name evidence="1" type="ORF">HanXRQr2_Chr05g0219071</name>
</gene>
<proteinExistence type="predicted"/>
<keyword evidence="2" id="KW-1185">Reference proteome</keyword>
<comment type="caution">
    <text evidence="1">The sequence shown here is derived from an EMBL/GenBank/DDBJ whole genome shotgun (WGS) entry which is preliminary data.</text>
</comment>
<dbReference type="AlphaFoldDB" id="A0A9K3NP35"/>
<reference evidence="1" key="1">
    <citation type="journal article" date="2017" name="Nature">
        <title>The sunflower genome provides insights into oil metabolism, flowering and Asterid evolution.</title>
        <authorList>
            <person name="Badouin H."/>
            <person name="Gouzy J."/>
            <person name="Grassa C.J."/>
            <person name="Murat F."/>
            <person name="Staton S.E."/>
            <person name="Cottret L."/>
            <person name="Lelandais-Briere C."/>
            <person name="Owens G.L."/>
            <person name="Carrere S."/>
            <person name="Mayjonade B."/>
            <person name="Legrand L."/>
            <person name="Gill N."/>
            <person name="Kane N.C."/>
            <person name="Bowers J.E."/>
            <person name="Hubner S."/>
            <person name="Bellec A."/>
            <person name="Berard A."/>
            <person name="Berges H."/>
            <person name="Blanchet N."/>
            <person name="Boniface M.C."/>
            <person name="Brunel D."/>
            <person name="Catrice O."/>
            <person name="Chaidir N."/>
            <person name="Claudel C."/>
            <person name="Donnadieu C."/>
            <person name="Faraut T."/>
            <person name="Fievet G."/>
            <person name="Helmstetter N."/>
            <person name="King M."/>
            <person name="Knapp S.J."/>
            <person name="Lai Z."/>
            <person name="Le Paslier M.C."/>
            <person name="Lippi Y."/>
            <person name="Lorenzon L."/>
            <person name="Mandel J.R."/>
            <person name="Marage G."/>
            <person name="Marchand G."/>
            <person name="Marquand E."/>
            <person name="Bret-Mestries E."/>
            <person name="Morien E."/>
            <person name="Nambeesan S."/>
            <person name="Nguyen T."/>
            <person name="Pegot-Espagnet P."/>
            <person name="Pouilly N."/>
            <person name="Raftis F."/>
            <person name="Sallet E."/>
            <person name="Schiex T."/>
            <person name="Thomas J."/>
            <person name="Vandecasteele C."/>
            <person name="Vares D."/>
            <person name="Vear F."/>
            <person name="Vautrin S."/>
            <person name="Crespi M."/>
            <person name="Mangin B."/>
            <person name="Burke J.M."/>
            <person name="Salse J."/>
            <person name="Munos S."/>
            <person name="Vincourt P."/>
            <person name="Rieseberg L.H."/>
            <person name="Langlade N.B."/>
        </authorList>
    </citation>
    <scope>NUCLEOTIDE SEQUENCE</scope>
    <source>
        <tissue evidence="1">Leaves</tissue>
    </source>
</reference>
<name>A0A9K3NP35_HELAN</name>
<protein>
    <submittedName>
        <fullName evidence="1">Uncharacterized protein</fullName>
    </submittedName>
</protein>
<dbReference type="Gramene" id="mRNA:HanXRQr2_Chr05g0219071">
    <property type="protein sequence ID" value="mRNA:HanXRQr2_Chr05g0219071"/>
    <property type="gene ID" value="HanXRQr2_Chr05g0219071"/>
</dbReference>
<sequence length="48" mass="5309">MVIIEGLGSLPSDAAGVVVVMINNYMDLVFIHFHTYTFMLPLNTLVLV</sequence>
<reference evidence="1" key="2">
    <citation type="submission" date="2020-06" db="EMBL/GenBank/DDBJ databases">
        <title>Helianthus annuus Genome sequencing and assembly Release 2.</title>
        <authorList>
            <person name="Gouzy J."/>
            <person name="Langlade N."/>
            <person name="Munos S."/>
        </authorList>
    </citation>
    <scope>NUCLEOTIDE SEQUENCE</scope>
    <source>
        <tissue evidence="1">Leaves</tissue>
    </source>
</reference>